<organism evidence="2 3">
    <name type="scientific">Anoxybacillus thermarum</name>
    <dbReference type="NCBI Taxonomy" id="404937"/>
    <lineage>
        <taxon>Bacteria</taxon>
        <taxon>Bacillati</taxon>
        <taxon>Bacillota</taxon>
        <taxon>Bacilli</taxon>
        <taxon>Bacillales</taxon>
        <taxon>Anoxybacillaceae</taxon>
        <taxon>Anoxybacillus</taxon>
    </lineage>
</organism>
<evidence type="ECO:0000256" key="1">
    <source>
        <dbReference type="SAM" id="SignalP"/>
    </source>
</evidence>
<dbReference type="PROSITE" id="PS51257">
    <property type="entry name" value="PROKAR_LIPOPROTEIN"/>
    <property type="match status" value="1"/>
</dbReference>
<feature type="signal peptide" evidence="1">
    <location>
        <begin position="1"/>
        <end position="24"/>
    </location>
</feature>
<evidence type="ECO:0008006" key="4">
    <source>
        <dbReference type="Google" id="ProtNLM"/>
    </source>
</evidence>
<dbReference type="PATRIC" id="fig|404937.3.peg.335"/>
<comment type="caution">
    <text evidence="2">The sequence shown here is derived from an EMBL/GenBank/DDBJ whole genome shotgun (WGS) entry which is preliminary data.</text>
</comment>
<sequence length="157" mass="17592">MKKQFMFISSILSFGLLLSGCAQKENDHATEHQTGDIREETASIHELPSFLASYNESMIHLYEQVATHQPLLESIPCYCGCGESAGHENNYDCFVYENKGSGAIVWDDHATKCGVCLEIASISIEQYEKGMSVKDIRRLIDETYKEGYAKPTPTKPM</sequence>
<keyword evidence="3" id="KW-1185">Reference proteome</keyword>
<feature type="chain" id="PRO_5039036151" description="PCYCGC domain-containing protein" evidence="1">
    <location>
        <begin position="25"/>
        <end position="157"/>
    </location>
</feature>
<dbReference type="AlphaFoldDB" id="A0A0D0QBQ8"/>
<reference evidence="2 3" key="1">
    <citation type="submission" date="2015-01" db="EMBL/GenBank/DDBJ databases">
        <title>Draft genome of Anoxybacillus thermarum strain AF/04.</title>
        <authorList>
            <person name="Poli A."/>
            <person name="Nicolaus B."/>
            <person name="Chan K.-G."/>
            <person name="Kahar U.M."/>
            <person name="Yaakob A.S."/>
            <person name="Chan C.S."/>
            <person name="Goh K.M."/>
        </authorList>
    </citation>
    <scope>NUCLEOTIDE SEQUENCE [LARGE SCALE GENOMIC DNA]</scope>
    <source>
        <strain evidence="2 3">AF/04</strain>
    </source>
</reference>
<dbReference type="InterPro" id="IPR025673">
    <property type="entry name" value="PCYCGC"/>
</dbReference>
<protein>
    <recommendedName>
        <fullName evidence="4">PCYCGC domain-containing protein</fullName>
    </recommendedName>
</protein>
<accession>A0A0D0QBQ8</accession>
<dbReference type="Pfam" id="PF13798">
    <property type="entry name" value="PCYCGC"/>
    <property type="match status" value="1"/>
</dbReference>
<evidence type="ECO:0000313" key="2">
    <source>
        <dbReference type="EMBL" id="KIQ95498.1"/>
    </source>
</evidence>
<evidence type="ECO:0000313" key="3">
    <source>
        <dbReference type="Proteomes" id="UP000032102"/>
    </source>
</evidence>
<name>A0A0D0QBQ8_9BACL</name>
<dbReference type="EMBL" id="JXTH01000004">
    <property type="protein sequence ID" value="KIQ95498.1"/>
    <property type="molecule type" value="Genomic_DNA"/>
</dbReference>
<gene>
    <name evidence="2" type="ORF">LH47_00315</name>
</gene>
<dbReference type="Proteomes" id="UP000032102">
    <property type="component" value="Unassembled WGS sequence"/>
</dbReference>
<proteinExistence type="predicted"/>
<keyword evidence="1" id="KW-0732">Signal</keyword>
<dbReference type="RefSeq" id="WP_043964160.1">
    <property type="nucleotide sequence ID" value="NZ_JXTH01000004.1"/>
</dbReference>